<dbReference type="InterPro" id="IPR001638">
    <property type="entry name" value="Solute-binding_3/MltF_N"/>
</dbReference>
<dbReference type="EMBL" id="FOVP01000003">
    <property type="protein sequence ID" value="SFN47374.1"/>
    <property type="molecule type" value="Genomic_DNA"/>
</dbReference>
<protein>
    <submittedName>
        <fullName evidence="4">Amino acid ABC transporter substrate-binding protein, PAAT family</fullName>
    </submittedName>
</protein>
<evidence type="ECO:0000313" key="5">
    <source>
        <dbReference type="Proteomes" id="UP000198599"/>
    </source>
</evidence>
<feature type="chain" id="PRO_5011561398" evidence="2">
    <location>
        <begin position="23"/>
        <end position="256"/>
    </location>
</feature>
<reference evidence="5" key="1">
    <citation type="submission" date="2016-10" db="EMBL/GenBank/DDBJ databases">
        <authorList>
            <person name="Varghese N."/>
            <person name="Submissions S."/>
        </authorList>
    </citation>
    <scope>NUCLEOTIDE SEQUENCE [LARGE SCALE GENOMIC DNA]</scope>
    <source>
        <strain evidence="5">DSM 28463</strain>
    </source>
</reference>
<accession>A0A1I4ZAS0</accession>
<dbReference type="PANTHER" id="PTHR35936:SF17">
    <property type="entry name" value="ARGININE-BINDING EXTRACELLULAR PROTEIN ARTP"/>
    <property type="match status" value="1"/>
</dbReference>
<feature type="domain" description="Solute-binding protein family 3/N-terminal" evidence="3">
    <location>
        <begin position="26"/>
        <end position="254"/>
    </location>
</feature>
<keyword evidence="1 2" id="KW-0732">Signal</keyword>
<evidence type="ECO:0000313" key="4">
    <source>
        <dbReference type="EMBL" id="SFN47374.1"/>
    </source>
</evidence>
<dbReference type="PANTHER" id="PTHR35936">
    <property type="entry name" value="MEMBRANE-BOUND LYTIC MUREIN TRANSGLYCOSYLASE F"/>
    <property type="match status" value="1"/>
</dbReference>
<dbReference type="AlphaFoldDB" id="A0A1I4ZAS0"/>
<keyword evidence="5" id="KW-1185">Reference proteome</keyword>
<dbReference type="OrthoDB" id="9807134at2"/>
<dbReference type="RefSeq" id="WP_092834288.1">
    <property type="nucleotide sequence ID" value="NZ_FOVP01000003.1"/>
</dbReference>
<feature type="signal peptide" evidence="2">
    <location>
        <begin position="1"/>
        <end position="22"/>
    </location>
</feature>
<evidence type="ECO:0000256" key="1">
    <source>
        <dbReference type="ARBA" id="ARBA00022729"/>
    </source>
</evidence>
<evidence type="ECO:0000256" key="2">
    <source>
        <dbReference type="SAM" id="SignalP"/>
    </source>
</evidence>
<dbReference type="SMART" id="SM00062">
    <property type="entry name" value="PBPb"/>
    <property type="match status" value="1"/>
</dbReference>
<dbReference type="Pfam" id="PF00497">
    <property type="entry name" value="SBP_bac_3"/>
    <property type="match status" value="1"/>
</dbReference>
<sequence length="256" mass="26693">MNLKSILAAATLGAVAATAAFAHDHEVKIGIAAEPYPPFASVDASGTWVGWEIEVISAVCEAAELHCVLTPVAWDGIIPSLTGQQIDAIMASMSITEERLKTIDFSDPYYNTPAVIVGDKALDMAAMPEGLAGKILGVQASTIHQAYAQEHFADAAEIRIYQTQDEANQDLVAGRIDATQADSIAMADFVSTDAGGCCEIKGSVADDPAILGLGVGAGVRKGDDELRAALNKGIAAILADGTHDAITARYFKASIY</sequence>
<proteinExistence type="predicted"/>
<gene>
    <name evidence="4" type="ORF">SAMN04487859_10376</name>
</gene>
<organism evidence="4 5">
    <name type="scientific">Roseovarius lutimaris</name>
    <dbReference type="NCBI Taxonomy" id="1005928"/>
    <lineage>
        <taxon>Bacteria</taxon>
        <taxon>Pseudomonadati</taxon>
        <taxon>Pseudomonadota</taxon>
        <taxon>Alphaproteobacteria</taxon>
        <taxon>Rhodobacterales</taxon>
        <taxon>Roseobacteraceae</taxon>
        <taxon>Roseovarius</taxon>
    </lineage>
</organism>
<evidence type="ECO:0000259" key="3">
    <source>
        <dbReference type="SMART" id="SM00062"/>
    </source>
</evidence>
<dbReference type="Proteomes" id="UP000198599">
    <property type="component" value="Unassembled WGS sequence"/>
</dbReference>
<dbReference type="SUPFAM" id="SSF53850">
    <property type="entry name" value="Periplasmic binding protein-like II"/>
    <property type="match status" value="1"/>
</dbReference>
<dbReference type="STRING" id="1005928.SAMN04487859_10376"/>
<name>A0A1I4ZAS0_9RHOB</name>
<dbReference type="Gene3D" id="3.40.190.10">
    <property type="entry name" value="Periplasmic binding protein-like II"/>
    <property type="match status" value="2"/>
</dbReference>